<dbReference type="SUPFAM" id="SSF50182">
    <property type="entry name" value="Sm-like ribonucleoproteins"/>
    <property type="match status" value="1"/>
</dbReference>
<feature type="transmembrane region" description="Helical" evidence="7">
    <location>
        <begin position="105"/>
        <end position="131"/>
    </location>
</feature>
<feature type="domain" description="Mechanosensitive ion channel transmembrane helices 2/3" evidence="10">
    <location>
        <begin position="154"/>
        <end position="193"/>
    </location>
</feature>
<dbReference type="PANTHER" id="PTHR30566:SF5">
    <property type="entry name" value="MECHANOSENSITIVE ION CHANNEL PROTEIN 1, MITOCHONDRIAL-RELATED"/>
    <property type="match status" value="1"/>
</dbReference>
<dbReference type="Gene3D" id="3.30.70.100">
    <property type="match status" value="1"/>
</dbReference>
<keyword evidence="4 7" id="KW-0812">Transmembrane</keyword>
<dbReference type="AlphaFoldDB" id="A0A1I5VXV1"/>
<dbReference type="Gene3D" id="1.10.287.1260">
    <property type="match status" value="1"/>
</dbReference>
<comment type="subcellular location">
    <subcellularLocation>
        <location evidence="1">Cell membrane</location>
        <topology evidence="1">Multi-pass membrane protein</topology>
    </subcellularLocation>
</comment>
<dbReference type="InterPro" id="IPR023408">
    <property type="entry name" value="MscS_beta-dom_sf"/>
</dbReference>
<feature type="transmembrane region" description="Helical" evidence="7">
    <location>
        <begin position="152"/>
        <end position="169"/>
    </location>
</feature>
<proteinExistence type="inferred from homology"/>
<feature type="transmembrane region" description="Helical" evidence="7">
    <location>
        <begin position="20"/>
        <end position="46"/>
    </location>
</feature>
<dbReference type="EMBL" id="FOXH01000010">
    <property type="protein sequence ID" value="SFQ12147.1"/>
    <property type="molecule type" value="Genomic_DNA"/>
</dbReference>
<feature type="domain" description="Mechanosensitive ion channel MscS C-terminal" evidence="9">
    <location>
        <begin position="274"/>
        <end position="354"/>
    </location>
</feature>
<keyword evidence="6 7" id="KW-0472">Membrane</keyword>
<dbReference type="InterPro" id="IPR049278">
    <property type="entry name" value="MS_channel_C"/>
</dbReference>
<protein>
    <submittedName>
        <fullName evidence="11">MscS family membrane protein</fullName>
    </submittedName>
</protein>
<sequence>MNLLNDFLSREFLENPLRNYLWFSAILVTGLLLKRVLSVLLSRFLFRFINSDQVAVSECIALLRKPVEFLITLLIIYLAFHYLVFPPSWQFATIDEFGIRLILARTFQCILIGAISWIIIRVIKFFALIFLRKAELTESKLDDQFVPFFRDLAIVFVVVATGFVMLGRVFNIDVVALITGLGIGGLAIALAAKETLENLFASFTIFLDLPFTVGDGVQIDKISGEIEKIGFRSTRIRTLEGSLVTIPNRLLTSQALDNLSKRDYRRARYLLKLRLDTPVDSLKKVIADIQQIIDADELTNQKQGGVRFEGFSENSVDVLVIYYIQTQDYWKSQQIKENINFEIMKILEKNEVQFASPLIAVHTKE</sequence>
<feature type="domain" description="Mechanosensitive ion channel MscS" evidence="8">
    <location>
        <begin position="195"/>
        <end position="261"/>
    </location>
</feature>
<dbReference type="PANTHER" id="PTHR30566">
    <property type="entry name" value="YNAI-RELATED MECHANOSENSITIVE ION CHANNEL"/>
    <property type="match status" value="1"/>
</dbReference>
<dbReference type="RefSeq" id="WP_177219432.1">
    <property type="nucleotide sequence ID" value="NZ_FOXH01000010.1"/>
</dbReference>
<dbReference type="Proteomes" id="UP000199306">
    <property type="component" value="Unassembled WGS sequence"/>
</dbReference>
<dbReference type="SUPFAM" id="SSF82689">
    <property type="entry name" value="Mechanosensitive channel protein MscS (YggB), C-terminal domain"/>
    <property type="match status" value="1"/>
</dbReference>
<evidence type="ECO:0000256" key="2">
    <source>
        <dbReference type="ARBA" id="ARBA00008017"/>
    </source>
</evidence>
<keyword evidence="12" id="KW-1185">Reference proteome</keyword>
<feature type="transmembrane region" description="Helical" evidence="7">
    <location>
        <begin position="175"/>
        <end position="192"/>
    </location>
</feature>
<evidence type="ECO:0000259" key="10">
    <source>
        <dbReference type="Pfam" id="PF21088"/>
    </source>
</evidence>
<evidence type="ECO:0000259" key="8">
    <source>
        <dbReference type="Pfam" id="PF00924"/>
    </source>
</evidence>
<dbReference type="InterPro" id="IPR006685">
    <property type="entry name" value="MscS_channel_2nd"/>
</dbReference>
<evidence type="ECO:0000256" key="4">
    <source>
        <dbReference type="ARBA" id="ARBA00022692"/>
    </source>
</evidence>
<dbReference type="GO" id="GO:0008381">
    <property type="term" value="F:mechanosensitive monoatomic ion channel activity"/>
    <property type="evidence" value="ECO:0007669"/>
    <property type="project" value="UniProtKB-ARBA"/>
</dbReference>
<evidence type="ECO:0000256" key="1">
    <source>
        <dbReference type="ARBA" id="ARBA00004651"/>
    </source>
</evidence>
<evidence type="ECO:0000256" key="3">
    <source>
        <dbReference type="ARBA" id="ARBA00022475"/>
    </source>
</evidence>
<comment type="similarity">
    <text evidence="2">Belongs to the MscS (TC 1.A.23) family.</text>
</comment>
<reference evidence="11 12" key="1">
    <citation type="submission" date="2016-10" db="EMBL/GenBank/DDBJ databases">
        <authorList>
            <person name="de Groot N.N."/>
        </authorList>
    </citation>
    <scope>NUCLEOTIDE SEQUENCE [LARGE SCALE GENOMIC DNA]</scope>
    <source>
        <strain evidence="12">E92,LMG 26720,CCM 7988</strain>
    </source>
</reference>
<dbReference type="InterPro" id="IPR011014">
    <property type="entry name" value="MscS_channel_TM-2"/>
</dbReference>
<dbReference type="Pfam" id="PF21088">
    <property type="entry name" value="MS_channel_1st"/>
    <property type="match status" value="1"/>
</dbReference>
<dbReference type="SUPFAM" id="SSF82861">
    <property type="entry name" value="Mechanosensitive channel protein MscS (YggB), transmembrane region"/>
    <property type="match status" value="1"/>
</dbReference>
<organism evidence="11 12">
    <name type="scientific">Pseudarcicella hirudinis</name>
    <dbReference type="NCBI Taxonomy" id="1079859"/>
    <lineage>
        <taxon>Bacteria</taxon>
        <taxon>Pseudomonadati</taxon>
        <taxon>Bacteroidota</taxon>
        <taxon>Cytophagia</taxon>
        <taxon>Cytophagales</taxon>
        <taxon>Flectobacillaceae</taxon>
        <taxon>Pseudarcicella</taxon>
    </lineage>
</organism>
<keyword evidence="5 7" id="KW-1133">Transmembrane helix</keyword>
<keyword evidence="3" id="KW-1003">Cell membrane</keyword>
<evidence type="ECO:0000256" key="6">
    <source>
        <dbReference type="ARBA" id="ARBA00023136"/>
    </source>
</evidence>
<evidence type="ECO:0000313" key="11">
    <source>
        <dbReference type="EMBL" id="SFQ12147.1"/>
    </source>
</evidence>
<evidence type="ECO:0000259" key="9">
    <source>
        <dbReference type="Pfam" id="PF21082"/>
    </source>
</evidence>
<evidence type="ECO:0000256" key="5">
    <source>
        <dbReference type="ARBA" id="ARBA00022989"/>
    </source>
</evidence>
<evidence type="ECO:0000256" key="7">
    <source>
        <dbReference type="SAM" id="Phobius"/>
    </source>
</evidence>
<dbReference type="Pfam" id="PF21082">
    <property type="entry name" value="MS_channel_3rd"/>
    <property type="match status" value="1"/>
</dbReference>
<feature type="transmembrane region" description="Helical" evidence="7">
    <location>
        <begin position="67"/>
        <end position="85"/>
    </location>
</feature>
<dbReference type="InterPro" id="IPR010920">
    <property type="entry name" value="LSM_dom_sf"/>
</dbReference>
<dbReference type="Pfam" id="PF00924">
    <property type="entry name" value="MS_channel_2nd"/>
    <property type="match status" value="1"/>
</dbReference>
<dbReference type="Gene3D" id="2.30.30.60">
    <property type="match status" value="1"/>
</dbReference>
<gene>
    <name evidence="11" type="ORF">SAMN04515674_110122</name>
</gene>
<accession>A0A1I5VXV1</accession>
<name>A0A1I5VXV1_9BACT</name>
<dbReference type="GO" id="GO:0005886">
    <property type="term" value="C:plasma membrane"/>
    <property type="evidence" value="ECO:0007669"/>
    <property type="project" value="UniProtKB-SubCell"/>
</dbReference>
<dbReference type="InterPro" id="IPR011066">
    <property type="entry name" value="MscS_channel_C_sf"/>
</dbReference>
<evidence type="ECO:0000313" key="12">
    <source>
        <dbReference type="Proteomes" id="UP000199306"/>
    </source>
</evidence>
<dbReference type="STRING" id="1079859.SAMN04515674_110122"/>
<dbReference type="InterPro" id="IPR049142">
    <property type="entry name" value="MS_channel_1st"/>
</dbReference>